<dbReference type="GO" id="GO:1990498">
    <property type="term" value="C:mitotic spindle microtubule"/>
    <property type="evidence" value="ECO:0007669"/>
    <property type="project" value="UniProtKB-ARBA"/>
</dbReference>
<accession>A0A4V3XJA3</accession>
<dbReference type="GO" id="GO:0051301">
    <property type="term" value="P:cell division"/>
    <property type="evidence" value="ECO:0007669"/>
    <property type="project" value="UniProtKB-KW"/>
</dbReference>
<dbReference type="InterPro" id="IPR011989">
    <property type="entry name" value="ARM-like"/>
</dbReference>
<evidence type="ECO:0000256" key="4">
    <source>
        <dbReference type="ARBA" id="ARBA00022618"/>
    </source>
</evidence>
<feature type="transmembrane region" description="Helical" evidence="9">
    <location>
        <begin position="2538"/>
        <end position="2565"/>
    </location>
</feature>
<dbReference type="Pfam" id="PF01553">
    <property type="entry name" value="Acyltransferase"/>
    <property type="match status" value="1"/>
</dbReference>
<dbReference type="InterPro" id="IPR048491">
    <property type="entry name" value="XMAP215_CLASP_TOG"/>
</dbReference>
<dbReference type="InterPro" id="IPR045110">
    <property type="entry name" value="XMAP215"/>
</dbReference>
<dbReference type="GO" id="GO:0044732">
    <property type="term" value="C:mitotic spindle pole body"/>
    <property type="evidence" value="ECO:0007669"/>
    <property type="project" value="UniProtKB-ARBA"/>
</dbReference>
<dbReference type="GO" id="GO:0030951">
    <property type="term" value="P:establishment or maintenance of microtubule cytoskeleton polarity"/>
    <property type="evidence" value="ECO:0007669"/>
    <property type="project" value="InterPro"/>
</dbReference>
<evidence type="ECO:0000256" key="8">
    <source>
        <dbReference type="SAM" id="MobiDB-lite"/>
    </source>
</evidence>
<sequence length="2843" mass="308134">MDGPPPQEEDFTQIPIADRLAHKNWKARVSAYESLVKTFQNTADDSDPAFRPYLSNPELLKRIATDSNAVAQEKGVECLVAFVKFAGEPAARTREAVVPALVDKCLGSTRAGTKNQSIELLLQYVEVENGGAGVVGDLLLGLGAKQPKAVAGCILGMKEIVRQFGTTTTPPAPLLKALPKIFGHTDKTVRAEGTQLTHTLYQCIGAGIDPWLSELKPVQVKELKEVFEAMDAEGKGKGTFKSERLTRSAAREVEARATAGEEVEDGPVEEEAPPDPRLFAEEVNIIPKLPANFQASMGSSKWKERKEALDELLTLLNATQRVQDVHELGELAKSLAHCIHKDSNINCVTTAANCLEALAKGVMASFGKYHESLIPPMLERMKERKASVTDQIGAALDAVFTSSSLPDVLLDILPSFNSKNPQVKEGTLKFFGRCLANATSPVPPPQLKPVSEALASLMEDSFEGARNEAANCLGTLMKMVGERPLNALMDGLADVRKAKVKEAYEKATVKCKAGAPKPPPPAKEPPKKKGPAKKPEPDADADLDDTPPPAKKPPARLAKKPAAAGADGEGSAPPAAAPKKAAPPAGGKSKPPPPVVPGALDNFKYRHTSEDAEALAADLIPANFQAGLADSNWKTRLATLEEMTEWVQGEASELDSEVVVRFLAKKGWGEKNFQVSAKLYGVLGILAQDCPSFGRSSVALCIAHLSEKLGDMKLKKPAGETLLLFAEKTSLQFVLGHAYDPLGKQKAPKVLADATSWIDQAITEFGISGLSLRNLIEFLKTALKNSNAAVRTSATKTLVTVKLFAGSSVKDLLEDLNPQLLNTIFSEFDKVEGNPAPEPIRFANDVAAPAASGGGKAGAAPADALDDLFPRVDLDGLLKGTTILADAKSEAWKTKKEALEALQAILDQGANKRLKPSMGEIGQVLKARITDSNKSVQMLALDIVTRIATGMGKPFEKQTRFFTVAVATVLSDQKAPMRAAALQTLTAMATACESVESMVANLATALESTNPLQKATLLNWMADWFKTHNSTPKIDLSTWVGSIVTSLDDRNGDVRKGAQAMLQPLVASAGYDYVLHQTNSLKPASRNTAVPLIQAARNAALAAAPPPPAKPATNGASKSRAPVPSPHPPTPEPPSPDAAVPSAAASKITGVRKKLPQGSVSRPESRAETPIGEGSSRLPKVGGLKRPGAAVAPTLKSPAPAGGSAPMAFHTYNMDAKRSRLAKDAQRWVNESGPTRKDLAELLQHQMEPNASKELSALLFSHDHNAINDHIAGLTMIIDFFTAARNDEDKFKMPIDDVKAVCVANSDLALKYVSMKAHEPQSNLVQKCLDVVEAVIGFLHSMDIHITDPEAMCFIPTFIFKLGDAREPVRARVQQIVQNFTKVYAYSRLAQLLLDNGLKSKVAKTRQGTLDELAGLLKRFGAGTCEPAKAFPLIASTISDKDPQVRKSALLALSEGYVLVGEKIWSLVGSLSSKDKTQLEERLRRVTPGTPEKTETVAPPSHAARLVSGIPRSGSPAPSAVSRIGGIARPSSPVVTAASRLARPVSPSGRSSPAPSGIGRPASPAGGSIRPQGSSRLPGAGLTSPSGLGRPKMMVPSRLGPPKSSRVNLQQSYAPPEDMLPPDEVDPRQTGNADDITVTISSILSNDASRSVDALKKIQKVLEIGPEEGPSSPIYQELSEHTEGLIETITLQMAHVFERPDDITIQENFRLAKHLIQTLNAFCDHSVLAESLTVDILTSLLEELTLRLLQTDTSPDSRVKDLSRFINMIILRLFATGRRMSVFRALFALLLQIVKPFPASGTSADSQEAKVAELVLKCVWKLARSIPQDLEKQILDPVELFPAIEHFLQSIPPNEWRARATNKVPCGDMPLRTIKVIIQHVVAHYAEDVYDLLSASFDDPSATIVYPYVYRILNSSTKTSADVPATRANGADRDYPRQASPLDSRPISPQGTVSSVTSDNRRSSSHGRSQSVSSTTGHGYSPSEMETEPDLDEQLTVIMNHIASETTGAMHKEGITELHHFLKAHPHKKGKVDKMLDSTGTAFRKYITRALATRAAEDEERNVAVANTLHNSKIKYPMSSSSALTYEAALVFWRTVTNIFFREVRPRGAFNIPRDGPVIFVAAPHHNQFLDPLLLALEVHRETRRMVQTLIAAKSMKRRAVGFFAGLMSSIPVSRAADDAKPGTGHMYLLEEDPCLILGHDTKFLTEFSPKMQIMLPKTMNSAVAEVVEVISDTQLKIKKEFGGDSGKGTAKILERLKEGEQGIPFTRLPFVDQQQMYHHVYECLKAGGCIGIFPEGGSHDRTDLLPLKAGVSLMALGAMANHPDVKVRIVPVGLSYFHAHRFRSRAVVEFGSAMDVPESFVEMFKQGGAQKRDAVAKLLDLIYDGLKTVTIRAPDYDTLMVIQAARRLYKTPGQHLTLGQVVELNKRFLEGYMHFKDEPRIIKLREDVLKYNRLVRDLGMRDHQVPRAQRASWKTLGLLLYRLLLLAVWTVLALPGVILNGPIFLTASIISRKKAKEALAASVVKVAGRDVLATWKILVALGVTPVLYGLYAFIATVIVFKAGAPLNVKIWTPFVVMIALPFIAYAALKFGEAGLDVLKSLRPLVVALVPGQQRSLDKLKTTRLRLSNELAEVIDEFGPKIFEDFDQTRILVPSAAVPPSSGSPGLWRRKTSTGAVDAQGNLLSHPMTWLDERLFGWSRSARRGTSAWAGESRSRDPSRPPSPDGSSDEGDYDNLLGVLEKTSLSPRLRSRSLQSSYADLQKLRRSSNASSTARATGEELHITPFHHSSSTDSDGLHFRHTRKASLSDGVPVKRLSTVDREEQFEEVTIMINEEILQHKQEL</sequence>
<evidence type="ECO:0000256" key="9">
    <source>
        <dbReference type="SAM" id="Phobius"/>
    </source>
</evidence>
<evidence type="ECO:0000256" key="6">
    <source>
        <dbReference type="ARBA" id="ARBA00022776"/>
    </source>
</evidence>
<evidence type="ECO:0008006" key="14">
    <source>
        <dbReference type="Google" id="ProtNLM"/>
    </source>
</evidence>
<feature type="domain" description="TOG" evidence="11">
    <location>
        <begin position="278"/>
        <end position="513"/>
    </location>
</feature>
<feature type="region of interest" description="Disordered" evidence="8">
    <location>
        <begin position="237"/>
        <end position="274"/>
    </location>
</feature>
<gene>
    <name evidence="12" type="ORF">EUX98_g2058</name>
</gene>
<dbReference type="OrthoDB" id="205662at2759"/>
<dbReference type="GO" id="GO:0000022">
    <property type="term" value="P:mitotic spindle elongation"/>
    <property type="evidence" value="ECO:0007669"/>
    <property type="project" value="UniProtKB-ARBA"/>
</dbReference>
<dbReference type="FunFam" id="1.25.10.10:FF:000063">
    <property type="entry name" value="Putative cytoskeleton-associated protein 5"/>
    <property type="match status" value="1"/>
</dbReference>
<keyword evidence="4" id="KW-0132">Cell division</keyword>
<keyword evidence="13" id="KW-1185">Reference proteome</keyword>
<evidence type="ECO:0000256" key="3">
    <source>
        <dbReference type="ARBA" id="ARBA00022490"/>
    </source>
</evidence>
<dbReference type="GO" id="GO:0016746">
    <property type="term" value="F:acyltransferase activity"/>
    <property type="evidence" value="ECO:0007669"/>
    <property type="project" value="InterPro"/>
</dbReference>
<feature type="transmembrane region" description="Helical" evidence="9">
    <location>
        <begin position="2571"/>
        <end position="2589"/>
    </location>
</feature>
<dbReference type="FunFam" id="1.25.10.10:FF:000068">
    <property type="entry name" value="cytoskeleton-associated protein 5 isoform X1"/>
    <property type="match status" value="1"/>
</dbReference>
<dbReference type="GO" id="GO:0046785">
    <property type="term" value="P:microtubule polymerization"/>
    <property type="evidence" value="ECO:0007669"/>
    <property type="project" value="InterPro"/>
</dbReference>
<keyword evidence="6" id="KW-0498">Mitosis</keyword>
<dbReference type="SUPFAM" id="SSF48371">
    <property type="entry name" value="ARM repeat"/>
    <property type="match status" value="2"/>
</dbReference>
<feature type="compositionally biased region" description="Basic and acidic residues" evidence="8">
    <location>
        <begin position="237"/>
        <end position="255"/>
    </location>
</feature>
<proteinExistence type="inferred from homology"/>
<feature type="compositionally biased region" description="Low complexity" evidence="8">
    <location>
        <begin position="560"/>
        <end position="589"/>
    </location>
</feature>
<dbReference type="GO" id="GO:0005881">
    <property type="term" value="C:cytoplasmic microtubule"/>
    <property type="evidence" value="ECO:0007669"/>
    <property type="project" value="UniProtKB-ARBA"/>
</dbReference>
<dbReference type="GO" id="GO:0061863">
    <property type="term" value="F:microtubule plus end polymerase"/>
    <property type="evidence" value="ECO:0007669"/>
    <property type="project" value="InterPro"/>
</dbReference>
<comment type="subcellular location">
    <subcellularLocation>
        <location evidence="1">Cytoplasm</location>
        <location evidence="1">Cytoskeleton</location>
        <location evidence="1">Spindle</location>
    </subcellularLocation>
</comment>
<feature type="domain" description="Phospholipid/glycerol acyltransferase" evidence="10">
    <location>
        <begin position="2119"/>
        <end position="2338"/>
    </location>
</feature>
<dbReference type="Gene3D" id="1.25.10.10">
    <property type="entry name" value="Leucine-rich Repeat Variant"/>
    <property type="match status" value="5"/>
</dbReference>
<dbReference type="EMBL" id="SGPM01000029">
    <property type="protein sequence ID" value="THH32133.1"/>
    <property type="molecule type" value="Genomic_DNA"/>
</dbReference>
<feature type="compositionally biased region" description="Low complexity" evidence="8">
    <location>
        <begin position="1542"/>
        <end position="1568"/>
    </location>
</feature>
<keyword evidence="3" id="KW-0963">Cytoplasm</keyword>
<dbReference type="GO" id="GO:0051010">
    <property type="term" value="F:microtubule plus-end binding"/>
    <property type="evidence" value="ECO:0007669"/>
    <property type="project" value="InterPro"/>
</dbReference>
<feature type="compositionally biased region" description="Low complexity" evidence="8">
    <location>
        <begin position="1137"/>
        <end position="1146"/>
    </location>
</feature>
<keyword evidence="7" id="KW-0206">Cytoskeleton</keyword>
<dbReference type="InterPro" id="IPR024395">
    <property type="entry name" value="CLASP_N_dom"/>
</dbReference>
<feature type="region of interest" description="Disordered" evidence="8">
    <location>
        <begin position="1101"/>
        <end position="1202"/>
    </location>
</feature>
<keyword evidence="9" id="KW-0812">Transmembrane</keyword>
<feature type="compositionally biased region" description="Acidic residues" evidence="8">
    <location>
        <begin position="261"/>
        <end position="273"/>
    </location>
</feature>
<dbReference type="SMART" id="SM01349">
    <property type="entry name" value="TOG"/>
    <property type="match status" value="5"/>
</dbReference>
<feature type="transmembrane region" description="Helical" evidence="9">
    <location>
        <begin position="2480"/>
        <end position="2506"/>
    </location>
</feature>
<evidence type="ECO:0000259" key="11">
    <source>
        <dbReference type="SMART" id="SM01349"/>
    </source>
</evidence>
<evidence type="ECO:0000256" key="7">
    <source>
        <dbReference type="ARBA" id="ARBA00023212"/>
    </source>
</evidence>
<comment type="similarity">
    <text evidence="2">Belongs to the CLASP family.</text>
</comment>
<dbReference type="Pfam" id="PF21041">
    <property type="entry name" value="XMAP215_CLASP_TOG"/>
    <property type="match status" value="2"/>
</dbReference>
<dbReference type="PANTHER" id="PTHR12609">
    <property type="entry name" value="MICROTUBULE ASSOCIATED PROTEIN XMAP215"/>
    <property type="match status" value="1"/>
</dbReference>
<dbReference type="CDD" id="cd07992">
    <property type="entry name" value="LPLAT_AAK14816-like"/>
    <property type="match status" value="1"/>
</dbReference>
<keyword evidence="9" id="KW-1133">Transmembrane helix</keyword>
<keyword evidence="6" id="KW-0131">Cell cycle</keyword>
<name>A0A4V3XJA3_9APHY</name>
<comment type="caution">
    <text evidence="12">The sequence shown here is derived from an EMBL/GenBank/DDBJ whole genome shotgun (WGS) entry which is preliminary data.</text>
</comment>
<evidence type="ECO:0000256" key="5">
    <source>
        <dbReference type="ARBA" id="ARBA00022701"/>
    </source>
</evidence>
<feature type="domain" description="TOG" evidence="11">
    <location>
        <begin position="2"/>
        <end position="236"/>
    </location>
</feature>
<evidence type="ECO:0000313" key="13">
    <source>
        <dbReference type="Proteomes" id="UP000308730"/>
    </source>
</evidence>
<dbReference type="Pfam" id="PF21040">
    <property type="entry name" value="CEP104-like_TOG"/>
    <property type="match status" value="1"/>
</dbReference>
<keyword evidence="9" id="KW-0472">Membrane</keyword>
<dbReference type="Pfam" id="PF12348">
    <property type="entry name" value="CLASP_N"/>
    <property type="match status" value="1"/>
</dbReference>
<dbReference type="GO" id="GO:0051315">
    <property type="term" value="P:attachment of mitotic spindle microtubules to kinetochore"/>
    <property type="evidence" value="ECO:0007669"/>
    <property type="project" value="UniProtKB-ARBA"/>
</dbReference>
<dbReference type="FunFam" id="1.25.10.10:FF:000019">
    <property type="entry name" value="Cytoskeleton-associated protein 5"/>
    <property type="match status" value="1"/>
</dbReference>
<dbReference type="InterPro" id="IPR034085">
    <property type="entry name" value="TOG"/>
</dbReference>
<feature type="domain" description="TOG" evidence="11">
    <location>
        <begin position="867"/>
        <end position="1102"/>
    </location>
</feature>
<dbReference type="InterPro" id="IPR002123">
    <property type="entry name" value="Plipid/glycerol_acylTrfase"/>
</dbReference>
<evidence type="ECO:0000256" key="2">
    <source>
        <dbReference type="ARBA" id="ARBA00009549"/>
    </source>
</evidence>
<feature type="region of interest" description="Disordered" evidence="8">
    <location>
        <begin position="1479"/>
        <end position="1632"/>
    </location>
</feature>
<dbReference type="SMART" id="SM00563">
    <property type="entry name" value="PlsC"/>
    <property type="match status" value="1"/>
</dbReference>
<organism evidence="12 13">
    <name type="scientific">Antrodiella citrinella</name>
    <dbReference type="NCBI Taxonomy" id="2447956"/>
    <lineage>
        <taxon>Eukaryota</taxon>
        <taxon>Fungi</taxon>
        <taxon>Dikarya</taxon>
        <taxon>Basidiomycota</taxon>
        <taxon>Agaricomycotina</taxon>
        <taxon>Agaricomycetes</taxon>
        <taxon>Polyporales</taxon>
        <taxon>Steccherinaceae</taxon>
        <taxon>Antrodiella</taxon>
    </lineage>
</organism>
<dbReference type="GO" id="GO:0099070">
    <property type="term" value="C:static microtubule bundle"/>
    <property type="evidence" value="ECO:0007669"/>
    <property type="project" value="UniProtKB-ARBA"/>
</dbReference>
<feature type="region of interest" description="Disordered" evidence="8">
    <location>
        <begin position="1920"/>
        <end position="1989"/>
    </location>
</feature>
<dbReference type="Proteomes" id="UP000308730">
    <property type="component" value="Unassembled WGS sequence"/>
</dbReference>
<evidence type="ECO:0000313" key="12">
    <source>
        <dbReference type="EMBL" id="THH32133.1"/>
    </source>
</evidence>
<evidence type="ECO:0000256" key="1">
    <source>
        <dbReference type="ARBA" id="ARBA00004186"/>
    </source>
</evidence>
<feature type="domain" description="TOG" evidence="11">
    <location>
        <begin position="604"/>
        <end position="837"/>
    </location>
</feature>
<keyword evidence="5" id="KW-0493">Microtubule</keyword>
<feature type="region of interest" description="Disordered" evidence="8">
    <location>
        <begin position="2707"/>
        <end position="2734"/>
    </location>
</feature>
<protein>
    <recommendedName>
        <fullName evidence="14">VHS domain-containing protein</fullName>
    </recommendedName>
</protein>
<dbReference type="GO" id="GO:1990571">
    <property type="term" value="P:meiotic centromere clustering"/>
    <property type="evidence" value="ECO:0007669"/>
    <property type="project" value="UniProtKB-ARBA"/>
</dbReference>
<evidence type="ECO:0000259" key="10">
    <source>
        <dbReference type="SMART" id="SM00563"/>
    </source>
</evidence>
<feature type="region of interest" description="Disordered" evidence="8">
    <location>
        <begin position="510"/>
        <end position="601"/>
    </location>
</feature>
<feature type="compositionally biased region" description="Pro residues" evidence="8">
    <location>
        <begin position="1123"/>
        <end position="1136"/>
    </location>
</feature>
<dbReference type="InterPro" id="IPR016024">
    <property type="entry name" value="ARM-type_fold"/>
</dbReference>
<reference evidence="12 13" key="1">
    <citation type="submission" date="2019-02" db="EMBL/GenBank/DDBJ databases">
        <title>Genome sequencing of the rare red list fungi Antrodiella citrinella (Flaviporus citrinellus).</title>
        <authorList>
            <person name="Buettner E."/>
            <person name="Kellner H."/>
        </authorList>
    </citation>
    <scope>NUCLEOTIDE SEQUENCE [LARGE SCALE GENOMIC DNA]</scope>
    <source>
        <strain evidence="12 13">DSM 108506</strain>
    </source>
</reference>
<feature type="domain" description="TOG" evidence="11">
    <location>
        <begin position="1241"/>
        <end position="1492"/>
    </location>
</feature>